<comment type="caution">
    <text evidence="4">The sequence shown here is derived from an EMBL/GenBank/DDBJ whole genome shotgun (WGS) entry which is preliminary data.</text>
</comment>
<evidence type="ECO:0008006" key="6">
    <source>
        <dbReference type="Google" id="ProtNLM"/>
    </source>
</evidence>
<dbReference type="SUPFAM" id="SSF55347">
    <property type="entry name" value="Glyceraldehyde-3-phosphate dehydrogenase-like, C-terminal domain"/>
    <property type="match status" value="1"/>
</dbReference>
<evidence type="ECO:0000256" key="1">
    <source>
        <dbReference type="SAM" id="MobiDB-lite"/>
    </source>
</evidence>
<evidence type="ECO:0000313" key="4">
    <source>
        <dbReference type="EMBL" id="ODA32671.1"/>
    </source>
</evidence>
<feature type="domain" description="Gfo/Idh/MocA-like oxidoreductase N-terminal" evidence="2">
    <location>
        <begin position="118"/>
        <end position="241"/>
    </location>
</feature>
<dbReference type="SUPFAM" id="SSF51735">
    <property type="entry name" value="NAD(P)-binding Rossmann-fold domains"/>
    <property type="match status" value="1"/>
</dbReference>
<dbReference type="InterPro" id="IPR050463">
    <property type="entry name" value="Gfo/Idh/MocA_oxidrdct_glycsds"/>
</dbReference>
<dbReference type="Proteomes" id="UP000094828">
    <property type="component" value="Unassembled WGS sequence"/>
</dbReference>
<evidence type="ECO:0000259" key="2">
    <source>
        <dbReference type="Pfam" id="PF01408"/>
    </source>
</evidence>
<feature type="region of interest" description="Disordered" evidence="1">
    <location>
        <begin position="85"/>
        <end position="108"/>
    </location>
</feature>
<dbReference type="AlphaFoldDB" id="A0A1C3EHF4"/>
<dbReference type="RefSeq" id="WP_068847182.1">
    <property type="nucleotide sequence ID" value="NZ_LYDR01000063.1"/>
</dbReference>
<organism evidence="4 5">
    <name type="scientific">Planctopirus hydrillae</name>
    <dbReference type="NCBI Taxonomy" id="1841610"/>
    <lineage>
        <taxon>Bacteria</taxon>
        <taxon>Pseudomonadati</taxon>
        <taxon>Planctomycetota</taxon>
        <taxon>Planctomycetia</taxon>
        <taxon>Planctomycetales</taxon>
        <taxon>Planctomycetaceae</taxon>
        <taxon>Planctopirus</taxon>
    </lineage>
</organism>
<feature type="compositionally biased region" description="Polar residues" evidence="1">
    <location>
        <begin position="85"/>
        <end position="106"/>
    </location>
</feature>
<protein>
    <recommendedName>
        <fullName evidence="6">Dehydrogenase</fullName>
    </recommendedName>
</protein>
<dbReference type="Gene3D" id="3.40.50.720">
    <property type="entry name" value="NAD(P)-binding Rossmann-like Domain"/>
    <property type="match status" value="1"/>
</dbReference>
<dbReference type="PROSITE" id="PS51318">
    <property type="entry name" value="TAT"/>
    <property type="match status" value="1"/>
</dbReference>
<dbReference type="InterPro" id="IPR043906">
    <property type="entry name" value="Gfo/Idh/MocA_OxRdtase_bact_C"/>
</dbReference>
<evidence type="ECO:0000313" key="5">
    <source>
        <dbReference type="Proteomes" id="UP000094828"/>
    </source>
</evidence>
<dbReference type="Pfam" id="PF01408">
    <property type="entry name" value="GFO_IDH_MocA"/>
    <property type="match status" value="1"/>
</dbReference>
<dbReference type="STRING" id="1841610.A6X21_20195"/>
<reference evidence="4 5" key="1">
    <citation type="submission" date="2016-05" db="EMBL/GenBank/DDBJ databases">
        <title>Genomic and physiological characterization of Planctopirus sp. isolated from fresh water lake.</title>
        <authorList>
            <person name="Subhash Y."/>
            <person name="Ramana C."/>
        </authorList>
    </citation>
    <scope>NUCLEOTIDE SEQUENCE [LARGE SCALE GENOMIC DNA]</scope>
    <source>
        <strain evidence="4 5">JC280</strain>
    </source>
</reference>
<dbReference type="GO" id="GO:0000166">
    <property type="term" value="F:nucleotide binding"/>
    <property type="evidence" value="ECO:0007669"/>
    <property type="project" value="InterPro"/>
</dbReference>
<keyword evidence="5" id="KW-1185">Reference proteome</keyword>
<sequence>MSAADPFNDPLGAREAEQKSSATHRETVDPVENAKSNIEEKLLRSPLGSVALNRRQFLGRSAQQAASVAATATGLAVASNNVASATTPGVSGNPVSNPHTGSTELEPSTGVRSIDQLLRIGIIGLRNQGQLLLKEFANLPQVEIVALCDVDTRQFRPAQGLLTRLERPPAREVGQWQELVNDPSIDAIIVATPDHWHFAIASAVLTARKDLYLETPVTLRPADAAFLADLAMANGCIVQTGLIHRSSSMYQSAIRAIQSGVLGKIPLVRSWVTHQRPVIGQRAPVSTPAGVDYLSWLGPAPLSQFHPNRFHQNWQWFWDYGNGELGAWGVPLLDVALWGMQLGLPQEIRASGGRLIARDDGETPDTLMVEYNYPQTKLLWEHRSWSPHGLEGRSAATAFYGEKGTLIIDRGGWKIYGTGANQSGEPQPLWNPHLADFVTSIQQRKQPAANLTVAASSTALALLGNVAYRTGETIRLTSEQTLSELPRVDRQLLTQQPLIDR</sequence>
<proteinExistence type="predicted"/>
<feature type="domain" description="Gfo/Idh/MocA-like oxidoreductase bacterial type C-terminal" evidence="3">
    <location>
        <begin position="284"/>
        <end position="334"/>
    </location>
</feature>
<dbReference type="InterPro" id="IPR000683">
    <property type="entry name" value="Gfo/Idh/MocA-like_OxRdtase_N"/>
</dbReference>
<dbReference type="InterPro" id="IPR036291">
    <property type="entry name" value="NAD(P)-bd_dom_sf"/>
</dbReference>
<name>A0A1C3EHF4_9PLAN</name>
<dbReference type="EMBL" id="LYDR01000063">
    <property type="protein sequence ID" value="ODA32671.1"/>
    <property type="molecule type" value="Genomic_DNA"/>
</dbReference>
<feature type="region of interest" description="Disordered" evidence="1">
    <location>
        <begin position="1"/>
        <end position="35"/>
    </location>
</feature>
<dbReference type="InterPro" id="IPR006311">
    <property type="entry name" value="TAT_signal"/>
</dbReference>
<dbReference type="PANTHER" id="PTHR43818:SF5">
    <property type="entry name" value="OXIDOREDUCTASE FAMILY PROTEIN"/>
    <property type="match status" value="1"/>
</dbReference>
<dbReference type="Pfam" id="PF19051">
    <property type="entry name" value="GFO_IDH_MocA_C2"/>
    <property type="match status" value="1"/>
</dbReference>
<feature type="compositionally biased region" description="Basic and acidic residues" evidence="1">
    <location>
        <begin position="12"/>
        <end position="28"/>
    </location>
</feature>
<dbReference type="Gene3D" id="3.30.360.10">
    <property type="entry name" value="Dihydrodipicolinate Reductase, domain 2"/>
    <property type="match status" value="1"/>
</dbReference>
<dbReference type="PANTHER" id="PTHR43818">
    <property type="entry name" value="BCDNA.GH03377"/>
    <property type="match status" value="1"/>
</dbReference>
<evidence type="ECO:0000259" key="3">
    <source>
        <dbReference type="Pfam" id="PF19051"/>
    </source>
</evidence>
<accession>A0A1C3EHF4</accession>
<gene>
    <name evidence="4" type="ORF">A6X21_20195</name>
</gene>